<reference evidence="2 3" key="1">
    <citation type="journal article" date="2012" name="J. Bacteriol.">
        <title>Draft genome sequence of Methanobacterium formicicum DSM 3637, an archaebacterium isolated from the methane producer amoeba Pelomyxa palustris.</title>
        <authorList>
            <person name="Gutierrez G."/>
        </authorList>
    </citation>
    <scope>NUCLEOTIDE SEQUENCE [LARGE SCALE GENOMIC DNA]</scope>
    <source>
        <strain evidence="3">DSM 3637 / PP1</strain>
    </source>
</reference>
<sequence length="284" mass="31079">MNKKIIYTNSIAIAILALIATLAGLFWKGLYQHDTISGVAQMMGQDLVTLVICIPLMLGTLYLIRKDSLRGRLIWMGIMFYFLYSYASMAFLTSYNQLFLVYVAIFSISLYTLLGELLSLDTRSIQKSFTPGTINKIGAVFLVIIGLMLAGMWLKMIISSLIAGIAPSTLETYTTLVIQALDLGVVVPAAVITGVLLFKGKAWGYALASIFLIKVSLLGTAILSMIYFMAQNGVNIELGQAMFFVIVTVLGIIISVAFYSQIKGSVNGNKYVELNKDDKKTIIG</sequence>
<protein>
    <submittedName>
        <fullName evidence="2">Uncharacterized protein</fullName>
    </submittedName>
</protein>
<evidence type="ECO:0000313" key="3">
    <source>
        <dbReference type="Proteomes" id="UP000007360"/>
    </source>
</evidence>
<feature type="transmembrane region" description="Helical" evidence="1">
    <location>
        <begin position="139"/>
        <end position="165"/>
    </location>
</feature>
<dbReference type="AlphaFoldDB" id="K2RD05"/>
<feature type="transmembrane region" description="Helical" evidence="1">
    <location>
        <begin position="177"/>
        <end position="198"/>
    </location>
</feature>
<evidence type="ECO:0000256" key="1">
    <source>
        <dbReference type="SAM" id="Phobius"/>
    </source>
</evidence>
<gene>
    <name evidence="2" type="ORF">A994_04690</name>
</gene>
<comment type="caution">
    <text evidence="2">The sequence shown here is derived from an EMBL/GenBank/DDBJ whole genome shotgun (WGS) entry which is preliminary data.</text>
</comment>
<accession>K2RD05</accession>
<evidence type="ECO:0000313" key="2">
    <source>
        <dbReference type="EMBL" id="EKF86224.1"/>
    </source>
</evidence>
<dbReference type="EMBL" id="AMPO01000003">
    <property type="protein sequence ID" value="EKF86224.1"/>
    <property type="molecule type" value="Genomic_DNA"/>
</dbReference>
<keyword evidence="1" id="KW-0472">Membrane</keyword>
<dbReference type="Proteomes" id="UP000007360">
    <property type="component" value="Unassembled WGS sequence"/>
</dbReference>
<feature type="transmembrane region" description="Helical" evidence="1">
    <location>
        <begin position="205"/>
        <end position="229"/>
    </location>
</feature>
<organism evidence="2 3">
    <name type="scientific">Methanobacterium formicicum (strain DSM 3637 / PP1)</name>
    <dbReference type="NCBI Taxonomy" id="1204725"/>
    <lineage>
        <taxon>Archaea</taxon>
        <taxon>Methanobacteriati</taxon>
        <taxon>Methanobacteriota</taxon>
        <taxon>Methanomada group</taxon>
        <taxon>Methanobacteria</taxon>
        <taxon>Methanobacteriales</taxon>
        <taxon>Methanobacteriaceae</taxon>
        <taxon>Methanobacterium</taxon>
    </lineage>
</organism>
<keyword evidence="1" id="KW-0812">Transmembrane</keyword>
<dbReference type="OrthoDB" id="270404at2157"/>
<name>K2RD05_METFP</name>
<feature type="transmembrane region" description="Helical" evidence="1">
    <location>
        <begin position="7"/>
        <end position="27"/>
    </location>
</feature>
<dbReference type="PATRIC" id="fig|1204725.3.peg.940"/>
<proteinExistence type="predicted"/>
<keyword evidence="3" id="KW-1185">Reference proteome</keyword>
<dbReference type="RefSeq" id="WP_004030181.1">
    <property type="nucleotide sequence ID" value="NZ_AMPO01000003.1"/>
</dbReference>
<keyword evidence="1" id="KW-1133">Transmembrane helix</keyword>
<feature type="transmembrane region" description="Helical" evidence="1">
    <location>
        <begin position="99"/>
        <end position="118"/>
    </location>
</feature>
<feature type="transmembrane region" description="Helical" evidence="1">
    <location>
        <begin position="73"/>
        <end position="93"/>
    </location>
</feature>
<feature type="transmembrane region" description="Helical" evidence="1">
    <location>
        <begin position="241"/>
        <end position="260"/>
    </location>
</feature>
<feature type="transmembrane region" description="Helical" evidence="1">
    <location>
        <begin position="47"/>
        <end position="64"/>
    </location>
</feature>